<dbReference type="Proteomes" id="UP001596203">
    <property type="component" value="Unassembled WGS sequence"/>
</dbReference>
<accession>A0ABW1KK77</accession>
<name>A0ABW1KK77_9ACTN</name>
<reference evidence="2" key="1">
    <citation type="journal article" date="2019" name="Int. J. Syst. Evol. Microbiol.">
        <title>The Global Catalogue of Microorganisms (GCM) 10K type strain sequencing project: providing services to taxonomists for standard genome sequencing and annotation.</title>
        <authorList>
            <consortium name="The Broad Institute Genomics Platform"/>
            <consortium name="The Broad Institute Genome Sequencing Center for Infectious Disease"/>
            <person name="Wu L."/>
            <person name="Ma J."/>
        </authorList>
    </citation>
    <scope>NUCLEOTIDE SEQUENCE [LARGE SCALE GENOMIC DNA]</scope>
    <source>
        <strain evidence="2">ZS-35-S2</strain>
    </source>
</reference>
<evidence type="ECO:0000313" key="2">
    <source>
        <dbReference type="Proteomes" id="UP001596203"/>
    </source>
</evidence>
<dbReference type="RefSeq" id="WP_377431560.1">
    <property type="nucleotide sequence ID" value="NZ_JBHSPR010000056.1"/>
</dbReference>
<keyword evidence="2" id="KW-1185">Reference proteome</keyword>
<comment type="caution">
    <text evidence="1">The sequence shown here is derived from an EMBL/GenBank/DDBJ whole genome shotgun (WGS) entry which is preliminary data.</text>
</comment>
<organism evidence="1 2">
    <name type="scientific">Plantactinospora solaniradicis</name>
    <dbReference type="NCBI Taxonomy" id="1723736"/>
    <lineage>
        <taxon>Bacteria</taxon>
        <taxon>Bacillati</taxon>
        <taxon>Actinomycetota</taxon>
        <taxon>Actinomycetes</taxon>
        <taxon>Micromonosporales</taxon>
        <taxon>Micromonosporaceae</taxon>
        <taxon>Plantactinospora</taxon>
    </lineage>
</organism>
<sequence>MAGIAIVVTANALAVRSAATARVQRNANTACEGHDAVASAEPCAASQQWPAGCGVSSIRAWR</sequence>
<dbReference type="EMBL" id="JBHSPR010000056">
    <property type="protein sequence ID" value="MFC6022217.1"/>
    <property type="molecule type" value="Genomic_DNA"/>
</dbReference>
<gene>
    <name evidence="1" type="ORF">ACFP2T_39430</name>
</gene>
<protein>
    <submittedName>
        <fullName evidence="1">Uncharacterized protein</fullName>
    </submittedName>
</protein>
<evidence type="ECO:0000313" key="1">
    <source>
        <dbReference type="EMBL" id="MFC6022217.1"/>
    </source>
</evidence>
<proteinExistence type="predicted"/>